<dbReference type="EMBL" id="UARG01000017">
    <property type="protein sequence ID" value="SQA77783.1"/>
    <property type="molecule type" value="Genomic_DNA"/>
</dbReference>
<reference evidence="2 3" key="1">
    <citation type="submission" date="2018-06" db="EMBL/GenBank/DDBJ databases">
        <authorList>
            <consortium name="Pathogen Informatics"/>
            <person name="Doyle S."/>
        </authorList>
    </citation>
    <scope>NUCLEOTIDE SEQUENCE [LARGE SCALE GENOMIC DNA]</scope>
    <source>
        <strain evidence="2 3">NCTC11546</strain>
    </source>
</reference>
<name>A0A2X2RMC6_CAPOC</name>
<dbReference type="AlphaFoldDB" id="A0A2X2RMC6"/>
<protein>
    <submittedName>
        <fullName evidence="2">Uncharacterized iron-regulated protein</fullName>
    </submittedName>
</protein>
<dbReference type="CDD" id="cd14727">
    <property type="entry name" value="ChanN-like"/>
    <property type="match status" value="1"/>
</dbReference>
<evidence type="ECO:0000259" key="1">
    <source>
        <dbReference type="Pfam" id="PF04187"/>
    </source>
</evidence>
<proteinExistence type="predicted"/>
<organism evidence="2 3">
    <name type="scientific">Capnocytophaga ochracea</name>
    <dbReference type="NCBI Taxonomy" id="1018"/>
    <lineage>
        <taxon>Bacteria</taxon>
        <taxon>Pseudomonadati</taxon>
        <taxon>Bacteroidota</taxon>
        <taxon>Flavobacteriia</taxon>
        <taxon>Flavobacteriales</taxon>
        <taxon>Flavobacteriaceae</taxon>
        <taxon>Capnocytophaga</taxon>
    </lineage>
</organism>
<evidence type="ECO:0000313" key="3">
    <source>
        <dbReference type="Proteomes" id="UP000249891"/>
    </source>
</evidence>
<dbReference type="Gene3D" id="3.40.50.11550">
    <property type="match status" value="2"/>
</dbReference>
<gene>
    <name evidence="2" type="ORF">NCTC11546_01002</name>
</gene>
<sequence>MRKATFIIVLFFTISLCAQHKKAYQLFDKNGKKVSFEKVVKKAKESDVVLFGEFHDNPIAHWLQLALVKELQPQVNLILGAEMLERNDQEVVNQYLKGSATEKALDTLARLWTNYKTDYKPLVDFAKEHQLPFIATNVPRKYARLVNKKGLKALDTLPEAEKRWIAPLPIVFDENLSQYKKMTESLPNHKGKENIIKAQAVKDATMADAIAKNRKPNSVFVHFNGTYHSDFYEGIYWFLKREEPKLKVITIATTEQVDLSKLAKEAYGQADFILVVDEDMTKTL</sequence>
<dbReference type="Proteomes" id="UP000249891">
    <property type="component" value="Unassembled WGS sequence"/>
</dbReference>
<dbReference type="Pfam" id="PF04187">
    <property type="entry name" value="Cofac_haem_bdg"/>
    <property type="match status" value="1"/>
</dbReference>
<dbReference type="SUPFAM" id="SSF159501">
    <property type="entry name" value="EreA/ChaN-like"/>
    <property type="match status" value="1"/>
</dbReference>
<accession>A0A2X2RMC6</accession>
<evidence type="ECO:0000313" key="2">
    <source>
        <dbReference type="EMBL" id="SQA77783.1"/>
    </source>
</evidence>
<dbReference type="RefSeq" id="WP_128091163.1">
    <property type="nucleotide sequence ID" value="NZ_UARG01000017.1"/>
</dbReference>
<feature type="domain" description="Haem-binding uptake Tiki superfamily ChaN" evidence="1">
    <location>
        <begin position="39"/>
        <end position="238"/>
    </location>
</feature>
<dbReference type="InterPro" id="IPR007314">
    <property type="entry name" value="Cofac_haem-bd_dom"/>
</dbReference>